<evidence type="ECO:0000313" key="2">
    <source>
        <dbReference type="Proteomes" id="UP000028123"/>
    </source>
</evidence>
<accession>A0A081P8Z9</accession>
<name>A0A081P8Z9_9BACL</name>
<comment type="caution">
    <text evidence="1">The sequence shown here is derived from an EMBL/GenBank/DDBJ whole genome shotgun (WGS) entry which is preliminary data.</text>
</comment>
<dbReference type="eggNOG" id="COG1610">
    <property type="taxonomic scope" value="Bacteria"/>
</dbReference>
<dbReference type="Gene3D" id="1.10.10.410">
    <property type="match status" value="1"/>
</dbReference>
<dbReference type="Proteomes" id="UP000028123">
    <property type="component" value="Unassembled WGS sequence"/>
</dbReference>
<dbReference type="EMBL" id="JNVM01000004">
    <property type="protein sequence ID" value="KEQ27172.1"/>
    <property type="molecule type" value="Genomic_DNA"/>
</dbReference>
<dbReference type="Pfam" id="PF09424">
    <property type="entry name" value="YqeY"/>
    <property type="match status" value="1"/>
</dbReference>
<dbReference type="InterPro" id="IPR019004">
    <property type="entry name" value="YqeY/Aim41"/>
</dbReference>
<dbReference type="SUPFAM" id="SSF89095">
    <property type="entry name" value="GatB/YqeY motif"/>
    <property type="match status" value="1"/>
</dbReference>
<gene>
    <name evidence="1" type="ORF">ET33_25170</name>
</gene>
<dbReference type="PANTHER" id="PTHR28055">
    <property type="entry name" value="ALTERED INHERITANCE OF MITOCHONDRIA PROTEIN 41, MITOCHONDRIAL"/>
    <property type="match status" value="1"/>
</dbReference>
<sequence>MSLSDRLNDDMKLAMKSQDKFKLSVIRMVRAAIKNLEIDQRKTLDEQEVLDVLNREIKQRKDSLQEFEKAGRDDLAENLKAEVAILMEYMPQQFTDEEVKAIVQQTIQEVGASSKADMGKVMGALMPKVKGRADGKVVNQFVQQLLS</sequence>
<proteinExistence type="predicted"/>
<keyword evidence="2" id="KW-1185">Reference proteome</keyword>
<reference evidence="1 2" key="1">
    <citation type="submission" date="2014-06" db="EMBL/GenBank/DDBJ databases">
        <title>Draft genome sequence of Paenibacillus sp. MSt1.</title>
        <authorList>
            <person name="Aw Y.K."/>
            <person name="Ong K.S."/>
            <person name="Gan H.M."/>
            <person name="Lee S.M."/>
        </authorList>
    </citation>
    <scope>NUCLEOTIDE SEQUENCE [LARGE SCALE GENOMIC DNA]</scope>
    <source>
        <strain evidence="1 2">MSt1</strain>
    </source>
</reference>
<dbReference type="Gene3D" id="1.10.1510.10">
    <property type="entry name" value="Uncharacterised protein YqeY/AIM41 PF09424, N-terminal domain"/>
    <property type="match status" value="1"/>
</dbReference>
<dbReference type="GO" id="GO:0016884">
    <property type="term" value="F:carbon-nitrogen ligase activity, with glutamine as amido-N-donor"/>
    <property type="evidence" value="ECO:0007669"/>
    <property type="project" value="InterPro"/>
</dbReference>
<organism evidence="1 2">
    <name type="scientific">Paenibacillus tyrfis</name>
    <dbReference type="NCBI Taxonomy" id="1501230"/>
    <lineage>
        <taxon>Bacteria</taxon>
        <taxon>Bacillati</taxon>
        <taxon>Bacillota</taxon>
        <taxon>Bacilli</taxon>
        <taxon>Bacillales</taxon>
        <taxon>Paenibacillaceae</taxon>
        <taxon>Paenibacillus</taxon>
    </lineage>
</organism>
<dbReference type="RefSeq" id="WP_010491814.1">
    <property type="nucleotide sequence ID" value="NZ_BSDJ01000019.1"/>
</dbReference>
<dbReference type="PANTHER" id="PTHR28055:SF1">
    <property type="entry name" value="ALTERED INHERITANCE OF MITOCHONDRIA PROTEIN 41, MITOCHONDRIAL"/>
    <property type="match status" value="1"/>
</dbReference>
<keyword evidence="1" id="KW-0808">Transferase</keyword>
<dbReference type="GO" id="GO:0016740">
    <property type="term" value="F:transferase activity"/>
    <property type="evidence" value="ECO:0007669"/>
    <property type="project" value="UniProtKB-KW"/>
</dbReference>
<evidence type="ECO:0000313" key="1">
    <source>
        <dbReference type="EMBL" id="KEQ27172.1"/>
    </source>
</evidence>
<dbReference type="InterPro" id="IPR042184">
    <property type="entry name" value="YqeY/Aim41_N"/>
</dbReference>
<protein>
    <submittedName>
        <fullName evidence="1">Aspartyl-tRNA amidotransferase</fullName>
    </submittedName>
</protein>
<dbReference type="InterPro" id="IPR023168">
    <property type="entry name" value="GatB_Yqey_C_2"/>
</dbReference>
<dbReference type="AlphaFoldDB" id="A0A081P8Z9"/>
<dbReference type="OrthoDB" id="9794041at2"/>
<dbReference type="InterPro" id="IPR003789">
    <property type="entry name" value="Asn/Gln_tRNA_amidoTrase-B-like"/>
</dbReference>